<evidence type="ECO:0000259" key="3">
    <source>
        <dbReference type="Pfam" id="PF14771"/>
    </source>
</evidence>
<feature type="region of interest" description="Disordered" evidence="1">
    <location>
        <begin position="305"/>
        <end position="403"/>
    </location>
</feature>
<proteinExistence type="predicted"/>
<evidence type="ECO:0000313" key="4">
    <source>
        <dbReference type="EMBL" id="PUZ27916.1"/>
    </source>
</evidence>
<protein>
    <recommendedName>
        <fullName evidence="3">DUF4476 domain-containing protein</fullName>
    </recommendedName>
</protein>
<keyword evidence="2" id="KW-0732">Signal</keyword>
<feature type="region of interest" description="Disordered" evidence="1">
    <location>
        <begin position="212"/>
        <end position="264"/>
    </location>
</feature>
<evidence type="ECO:0000256" key="2">
    <source>
        <dbReference type="SAM" id="SignalP"/>
    </source>
</evidence>
<feature type="compositionally biased region" description="Low complexity" evidence="1">
    <location>
        <begin position="305"/>
        <end position="344"/>
    </location>
</feature>
<feature type="compositionally biased region" description="Low complexity" evidence="1">
    <location>
        <begin position="364"/>
        <end position="378"/>
    </location>
</feature>
<feature type="signal peptide" evidence="2">
    <location>
        <begin position="1"/>
        <end position="22"/>
    </location>
</feature>
<dbReference type="InterPro" id="IPR028011">
    <property type="entry name" value="DUF4476"/>
</dbReference>
<feature type="region of interest" description="Disordered" evidence="1">
    <location>
        <begin position="179"/>
        <end position="200"/>
    </location>
</feature>
<organism evidence="4 5">
    <name type="scientific">Chitinophaga parva</name>
    <dbReference type="NCBI Taxonomy" id="2169414"/>
    <lineage>
        <taxon>Bacteria</taxon>
        <taxon>Pseudomonadati</taxon>
        <taxon>Bacteroidota</taxon>
        <taxon>Chitinophagia</taxon>
        <taxon>Chitinophagales</taxon>
        <taxon>Chitinophagaceae</taxon>
        <taxon>Chitinophaga</taxon>
    </lineage>
</organism>
<dbReference type="Pfam" id="PF14771">
    <property type="entry name" value="DUF4476"/>
    <property type="match status" value="1"/>
</dbReference>
<gene>
    <name evidence="4" type="ORF">DCC81_00020</name>
</gene>
<evidence type="ECO:0000256" key="1">
    <source>
        <dbReference type="SAM" id="MobiDB-lite"/>
    </source>
</evidence>
<feature type="domain" description="DUF4476" evidence="3">
    <location>
        <begin position="445"/>
        <end position="533"/>
    </location>
</feature>
<dbReference type="AlphaFoldDB" id="A0A2T7BJR9"/>
<accession>A0A2T7BJR9</accession>
<dbReference type="Proteomes" id="UP000244450">
    <property type="component" value="Unassembled WGS sequence"/>
</dbReference>
<sequence>MLSYLKKSLFALLLLVSTAAWAGDEHHFIYIQSEKGELFYVRYKGKVLSASAKGYVIVPELPKGTADLVVGFPKNEIPEKHFSITLTGTRDEGFVIKHTSAQEIALFNLQTYTLLKPVAAETAAAPEAAPATAPAETAAVPAQPVPADASAAMMSNVKKDLDSTFANNKDVAIAAPQSTAPAVAPATPPTTTPAAPAKQPNKFASALDKVAGDDRPADMDEPAPTPASAAPAAATTAEAAAAPAGAIPAPKKGKKPAKATAADDVLTPEEQAYLKDVMADEQKTAAEADVVAAAPVVIDNTQQTIPQPVAQPATAQPVAESAVPAPSADSAATAYTENAAAPVASRKKKKHATGDEPQFIDFGTTAPAAAATTAAAAPVEDAPKPSRKKKKRSEESAVADSVGNLHSDEWVTVNKQTAATEAATTAAPVSSAKTSLNSDCQQMLNNDSFKKLMRRVSSQGNESNMVETFNRNIRNTCLSTEQIRAFAQLIDTDEYRYRLLETAYLHTYETGKFVGLQDLLKDDYYRKRFNAMLR</sequence>
<evidence type="ECO:0000313" key="5">
    <source>
        <dbReference type="Proteomes" id="UP000244450"/>
    </source>
</evidence>
<reference evidence="4 5" key="1">
    <citation type="submission" date="2018-04" db="EMBL/GenBank/DDBJ databases">
        <title>Chitinophaga fuyangensis sp. nov., isolated from soil in a chemical factory.</title>
        <authorList>
            <person name="Chen K."/>
        </authorList>
    </citation>
    <scope>NUCLEOTIDE SEQUENCE [LARGE SCALE GENOMIC DNA]</scope>
    <source>
        <strain evidence="4 5">LY-1</strain>
    </source>
</reference>
<comment type="caution">
    <text evidence="4">The sequence shown here is derived from an EMBL/GenBank/DDBJ whole genome shotgun (WGS) entry which is preliminary data.</text>
</comment>
<keyword evidence="5" id="KW-1185">Reference proteome</keyword>
<feature type="chain" id="PRO_5015613321" description="DUF4476 domain-containing protein" evidence="2">
    <location>
        <begin position="23"/>
        <end position="534"/>
    </location>
</feature>
<dbReference type="OrthoDB" id="653675at2"/>
<feature type="compositionally biased region" description="Low complexity" evidence="1">
    <location>
        <begin position="226"/>
        <end position="250"/>
    </location>
</feature>
<name>A0A2T7BJR9_9BACT</name>
<dbReference type="RefSeq" id="WP_108684557.1">
    <property type="nucleotide sequence ID" value="NZ_QCYK01000001.1"/>
</dbReference>
<dbReference type="EMBL" id="QCYK01000001">
    <property type="protein sequence ID" value="PUZ27916.1"/>
    <property type="molecule type" value="Genomic_DNA"/>
</dbReference>